<reference evidence="1 2" key="1">
    <citation type="submission" date="2016-10" db="EMBL/GenBank/DDBJ databases">
        <authorList>
            <person name="de Groot N.N."/>
        </authorList>
    </citation>
    <scope>NUCLEOTIDE SEQUENCE [LARGE SCALE GENOMIC DNA]</scope>
    <source>
        <strain evidence="1 2">S5-249</strain>
    </source>
</reference>
<dbReference type="SUPFAM" id="SSF52540">
    <property type="entry name" value="P-loop containing nucleoside triphosphate hydrolases"/>
    <property type="match status" value="1"/>
</dbReference>
<name>A0A1I6L717_9SPHN</name>
<dbReference type="STRING" id="1166337.SAMN05192580_2361"/>
<evidence type="ECO:0000313" key="1">
    <source>
        <dbReference type="EMBL" id="SFR99028.1"/>
    </source>
</evidence>
<dbReference type="RefSeq" id="WP_093314773.1">
    <property type="nucleotide sequence ID" value="NZ_FOZG01000002.1"/>
</dbReference>
<organism evidence="1 2">
    <name type="scientific">Sphingomonas jatrophae</name>
    <dbReference type="NCBI Taxonomy" id="1166337"/>
    <lineage>
        <taxon>Bacteria</taxon>
        <taxon>Pseudomonadati</taxon>
        <taxon>Pseudomonadota</taxon>
        <taxon>Alphaproteobacteria</taxon>
        <taxon>Sphingomonadales</taxon>
        <taxon>Sphingomonadaceae</taxon>
        <taxon>Sphingomonas</taxon>
    </lineage>
</organism>
<dbReference type="EMBL" id="FOZG01000002">
    <property type="protein sequence ID" value="SFR99028.1"/>
    <property type="molecule type" value="Genomic_DNA"/>
</dbReference>
<accession>A0A1I6L717</accession>
<dbReference type="Gene3D" id="3.40.50.300">
    <property type="entry name" value="P-loop containing nucleotide triphosphate hydrolases"/>
    <property type="match status" value="1"/>
</dbReference>
<sequence>MSALGPDFVCIGPKRSATTWLADQLKLHRDIWLPPIQELGYLDGGFAQHRGKAYLAMRWTPWEIAKRVIRNKGPGIGADRAFLRTARALVEAPGFDAQGYAALFAPAGRRLSGDISPMYASMTVAEIERAAPVLAQARVLLLARDPVQRFWSELAMHARKRSFGAVDYGSLAVARSFFDEPARRRQHLLSDITARWREGIGAERLGILFFDDIVADPAGSLRRIVAEIGADWCKRLPGLDPGHNRKRDAAPLTVAPEVRRAVAGWFADELDRCADLFGAHGAAWRARHAGQVER</sequence>
<dbReference type="OrthoDB" id="981508at2"/>
<dbReference type="AlphaFoldDB" id="A0A1I6L717"/>
<dbReference type="GO" id="GO:0016740">
    <property type="term" value="F:transferase activity"/>
    <property type="evidence" value="ECO:0007669"/>
    <property type="project" value="UniProtKB-KW"/>
</dbReference>
<dbReference type="Proteomes" id="UP000198824">
    <property type="component" value="Unassembled WGS sequence"/>
</dbReference>
<dbReference type="InterPro" id="IPR027417">
    <property type="entry name" value="P-loop_NTPase"/>
</dbReference>
<proteinExistence type="predicted"/>
<dbReference type="Pfam" id="PF13469">
    <property type="entry name" value="Sulfotransfer_3"/>
    <property type="match status" value="1"/>
</dbReference>
<evidence type="ECO:0000313" key="2">
    <source>
        <dbReference type="Proteomes" id="UP000198824"/>
    </source>
</evidence>
<keyword evidence="2" id="KW-1185">Reference proteome</keyword>
<gene>
    <name evidence="1" type="ORF">SAMN05192580_2361</name>
</gene>
<keyword evidence="1" id="KW-0808">Transferase</keyword>
<protein>
    <submittedName>
        <fullName evidence="1">Sulfotransferase family protein</fullName>
    </submittedName>
</protein>